<dbReference type="GO" id="GO:0016987">
    <property type="term" value="F:sigma factor activity"/>
    <property type="evidence" value="ECO:0007669"/>
    <property type="project" value="UniProtKB-KW"/>
</dbReference>
<dbReference type="SMART" id="SM00421">
    <property type="entry name" value="HTH_LUXR"/>
    <property type="match status" value="1"/>
</dbReference>
<evidence type="ECO:0000256" key="1">
    <source>
        <dbReference type="ARBA" id="ARBA00010641"/>
    </source>
</evidence>
<dbReference type="InterPro" id="IPR013325">
    <property type="entry name" value="RNA_pol_sigma_r2"/>
</dbReference>
<proteinExistence type="inferred from homology"/>
<dbReference type="InterPro" id="IPR039425">
    <property type="entry name" value="RNA_pol_sigma-70-like"/>
</dbReference>
<gene>
    <name evidence="6" type="ORF">BFS30_25095</name>
</gene>
<protein>
    <submittedName>
        <fullName evidence="6">RNA polymerase sigma-70 factor</fullName>
    </submittedName>
</protein>
<dbReference type="NCBIfam" id="TIGR02937">
    <property type="entry name" value="sigma70-ECF"/>
    <property type="match status" value="1"/>
</dbReference>
<dbReference type="InterPro" id="IPR036388">
    <property type="entry name" value="WH-like_DNA-bd_sf"/>
</dbReference>
<evidence type="ECO:0000256" key="2">
    <source>
        <dbReference type="ARBA" id="ARBA00023015"/>
    </source>
</evidence>
<name>A0A1D7QNB3_9SPHI</name>
<dbReference type="PANTHER" id="PTHR43133:SF46">
    <property type="entry name" value="RNA POLYMERASE SIGMA-70 FACTOR ECF SUBFAMILY"/>
    <property type="match status" value="1"/>
</dbReference>
<dbReference type="Gene3D" id="1.10.10.10">
    <property type="entry name" value="Winged helix-like DNA-binding domain superfamily/Winged helix DNA-binding domain"/>
    <property type="match status" value="1"/>
</dbReference>
<dbReference type="InterPro" id="IPR000792">
    <property type="entry name" value="Tscrpt_reg_LuxR_C"/>
</dbReference>
<dbReference type="Gene3D" id="1.10.1740.10">
    <property type="match status" value="1"/>
</dbReference>
<dbReference type="Pfam" id="PF04542">
    <property type="entry name" value="Sigma70_r2"/>
    <property type="match status" value="1"/>
</dbReference>
<accession>A0A1D7QNB3</accession>
<dbReference type="OrthoDB" id="679904at2"/>
<dbReference type="PANTHER" id="PTHR43133">
    <property type="entry name" value="RNA POLYMERASE ECF-TYPE SIGMA FACTO"/>
    <property type="match status" value="1"/>
</dbReference>
<dbReference type="InterPro" id="IPR013324">
    <property type="entry name" value="RNA_pol_sigma_r3/r4-like"/>
</dbReference>
<dbReference type="GO" id="GO:0003677">
    <property type="term" value="F:DNA binding"/>
    <property type="evidence" value="ECO:0007669"/>
    <property type="project" value="InterPro"/>
</dbReference>
<dbReference type="KEGG" id="psty:BFS30_25095"/>
<keyword evidence="3" id="KW-0731">Sigma factor</keyword>
<keyword evidence="7" id="KW-1185">Reference proteome</keyword>
<dbReference type="SUPFAM" id="SSF88946">
    <property type="entry name" value="Sigma2 domain of RNA polymerase sigma factors"/>
    <property type="match status" value="1"/>
</dbReference>
<organism evidence="6 7">
    <name type="scientific">Pedobacter steynii</name>
    <dbReference type="NCBI Taxonomy" id="430522"/>
    <lineage>
        <taxon>Bacteria</taxon>
        <taxon>Pseudomonadati</taxon>
        <taxon>Bacteroidota</taxon>
        <taxon>Sphingobacteriia</taxon>
        <taxon>Sphingobacteriales</taxon>
        <taxon>Sphingobacteriaceae</taxon>
        <taxon>Pedobacter</taxon>
    </lineage>
</organism>
<sequence>MYADSLNSSGDDELLLQLSEGSKPAFDILYNRYWRLVFNTAFKRLNDMERSQDIAQDVFTQLWIRGTTTPIENLPAYLNVAARNGVFKHLEKEGRYAALPDTVTELEGTQGDADAKILHKEFLQAFHELVDSLPAQQRIIFKMRFEEDLSSQEIADRLQISPKTVRNQLGKALNKLRTSLMLFYAVVLYCQIR</sequence>
<dbReference type="RefSeq" id="WP_069381809.1">
    <property type="nucleotide sequence ID" value="NZ_CP017141.1"/>
</dbReference>
<evidence type="ECO:0000256" key="4">
    <source>
        <dbReference type="ARBA" id="ARBA00023163"/>
    </source>
</evidence>
<feature type="domain" description="HTH luxR-type" evidence="5">
    <location>
        <begin position="130"/>
        <end position="188"/>
    </location>
</feature>
<dbReference type="InterPro" id="IPR014284">
    <property type="entry name" value="RNA_pol_sigma-70_dom"/>
</dbReference>
<dbReference type="SUPFAM" id="SSF88659">
    <property type="entry name" value="Sigma3 and sigma4 domains of RNA polymerase sigma factors"/>
    <property type="match status" value="1"/>
</dbReference>
<comment type="similarity">
    <text evidence="1">Belongs to the sigma-70 factor family. ECF subfamily.</text>
</comment>
<dbReference type="GO" id="GO:0006352">
    <property type="term" value="P:DNA-templated transcription initiation"/>
    <property type="evidence" value="ECO:0007669"/>
    <property type="project" value="InterPro"/>
</dbReference>
<dbReference type="CDD" id="cd06171">
    <property type="entry name" value="Sigma70_r4"/>
    <property type="match status" value="1"/>
</dbReference>
<dbReference type="Pfam" id="PF08281">
    <property type="entry name" value="Sigma70_r4_2"/>
    <property type="match status" value="1"/>
</dbReference>
<dbReference type="EMBL" id="CP017141">
    <property type="protein sequence ID" value="AOM80147.1"/>
    <property type="molecule type" value="Genomic_DNA"/>
</dbReference>
<keyword evidence="2" id="KW-0805">Transcription regulation</keyword>
<dbReference type="AlphaFoldDB" id="A0A1D7QNB3"/>
<reference evidence="6 7" key="1">
    <citation type="submission" date="2016-08" db="EMBL/GenBank/DDBJ databases">
        <authorList>
            <person name="Seilhamer J.J."/>
        </authorList>
    </citation>
    <scope>NUCLEOTIDE SEQUENCE [LARGE SCALE GENOMIC DNA]</scope>
    <source>
        <strain evidence="6 7">DX4</strain>
    </source>
</reference>
<evidence type="ECO:0000313" key="6">
    <source>
        <dbReference type="EMBL" id="AOM80147.1"/>
    </source>
</evidence>
<evidence type="ECO:0000256" key="3">
    <source>
        <dbReference type="ARBA" id="ARBA00023082"/>
    </source>
</evidence>
<evidence type="ECO:0000259" key="5">
    <source>
        <dbReference type="SMART" id="SM00421"/>
    </source>
</evidence>
<dbReference type="InterPro" id="IPR013249">
    <property type="entry name" value="RNA_pol_sigma70_r4_t2"/>
</dbReference>
<keyword evidence="4" id="KW-0804">Transcription</keyword>
<evidence type="ECO:0000313" key="7">
    <source>
        <dbReference type="Proteomes" id="UP000094313"/>
    </source>
</evidence>
<dbReference type="Proteomes" id="UP000094313">
    <property type="component" value="Chromosome"/>
</dbReference>
<dbReference type="InterPro" id="IPR007627">
    <property type="entry name" value="RNA_pol_sigma70_r2"/>
</dbReference>